<organism evidence="1 2">
    <name type="scientific">Aphanomyces euteiches</name>
    <dbReference type="NCBI Taxonomy" id="100861"/>
    <lineage>
        <taxon>Eukaryota</taxon>
        <taxon>Sar</taxon>
        <taxon>Stramenopiles</taxon>
        <taxon>Oomycota</taxon>
        <taxon>Saprolegniomycetes</taxon>
        <taxon>Saprolegniales</taxon>
        <taxon>Verrucalvaceae</taxon>
        <taxon>Aphanomyces</taxon>
    </lineage>
</organism>
<name>A0A6G0WQU2_9STRA</name>
<comment type="caution">
    <text evidence="1">The sequence shown here is derived from an EMBL/GenBank/DDBJ whole genome shotgun (WGS) entry which is preliminary data.</text>
</comment>
<gene>
    <name evidence="1" type="ORF">Ae201684_012680</name>
</gene>
<evidence type="ECO:0000313" key="2">
    <source>
        <dbReference type="Proteomes" id="UP000481153"/>
    </source>
</evidence>
<evidence type="ECO:0000313" key="1">
    <source>
        <dbReference type="EMBL" id="KAF0729790.1"/>
    </source>
</evidence>
<reference evidence="1 2" key="1">
    <citation type="submission" date="2019-07" db="EMBL/GenBank/DDBJ databases">
        <title>Genomics analysis of Aphanomyces spp. identifies a new class of oomycete effector associated with host adaptation.</title>
        <authorList>
            <person name="Gaulin E."/>
        </authorList>
    </citation>
    <scope>NUCLEOTIDE SEQUENCE [LARGE SCALE GENOMIC DNA]</scope>
    <source>
        <strain evidence="1 2">ATCC 201684</strain>
    </source>
</reference>
<dbReference type="Proteomes" id="UP000481153">
    <property type="component" value="Unassembled WGS sequence"/>
</dbReference>
<protein>
    <submittedName>
        <fullName evidence="1">Uncharacterized protein</fullName>
    </submittedName>
</protein>
<dbReference type="AlphaFoldDB" id="A0A6G0WQU2"/>
<dbReference type="EMBL" id="VJMJ01000161">
    <property type="protein sequence ID" value="KAF0729790.1"/>
    <property type="molecule type" value="Genomic_DNA"/>
</dbReference>
<accession>A0A6G0WQU2</accession>
<sequence length="98" mass="11231">MHGYFDGICLNFPLFKLDVDSFETQPSVDGRYKVNLKVTALTHESKDDVFGCLKDGSAPTEDPLVMTTFVHVENPQVFGHCLEWKSKQIQKIWDDAYF</sequence>
<dbReference type="VEuPathDB" id="FungiDB:AeMF1_011945"/>
<proteinExistence type="predicted"/>
<keyword evidence="2" id="KW-1185">Reference proteome</keyword>